<evidence type="ECO:0000313" key="1">
    <source>
        <dbReference type="EMBL" id="MFC4653176.1"/>
    </source>
</evidence>
<dbReference type="EMBL" id="JBHSGD010000008">
    <property type="protein sequence ID" value="MFC4653176.1"/>
    <property type="molecule type" value="Genomic_DNA"/>
</dbReference>
<accession>A0ABV9JFU7</accession>
<dbReference type="RefSeq" id="WP_213536357.1">
    <property type="nucleotide sequence ID" value="NZ_BOVQ01000006.1"/>
</dbReference>
<organism evidence="1 2">
    <name type="scientific">Lactococcus nasutitermitis</name>
    <dbReference type="NCBI Taxonomy" id="1652957"/>
    <lineage>
        <taxon>Bacteria</taxon>
        <taxon>Bacillati</taxon>
        <taxon>Bacillota</taxon>
        <taxon>Bacilli</taxon>
        <taxon>Lactobacillales</taxon>
        <taxon>Streptococcaceae</taxon>
        <taxon>Lactococcus</taxon>
    </lineage>
</organism>
<protein>
    <recommendedName>
        <fullName evidence="3">Protein required for attachment to host cells</fullName>
    </recommendedName>
</protein>
<reference evidence="2" key="1">
    <citation type="journal article" date="2019" name="Int. J. Syst. Evol. Microbiol.">
        <title>The Global Catalogue of Microorganisms (GCM) 10K type strain sequencing project: providing services to taxonomists for standard genome sequencing and annotation.</title>
        <authorList>
            <consortium name="The Broad Institute Genomics Platform"/>
            <consortium name="The Broad Institute Genome Sequencing Center for Infectious Disease"/>
            <person name="Wu L."/>
            <person name="Ma J."/>
        </authorList>
    </citation>
    <scope>NUCLEOTIDE SEQUENCE [LARGE SCALE GENOMIC DNA]</scope>
    <source>
        <strain evidence="2">CCUG 63287</strain>
    </source>
</reference>
<dbReference type="Proteomes" id="UP001595987">
    <property type="component" value="Unassembled WGS sequence"/>
</dbReference>
<gene>
    <name evidence="1" type="ORF">ACFO26_09700</name>
</gene>
<keyword evidence="2" id="KW-1185">Reference proteome</keyword>
<name>A0ABV9JFU7_9LACT</name>
<sequence>MAINDELKRSLSDLDYGNIATVAMIDRGPYAEVDEPNSVSKQGNKDFADFSKENLTDDEDLIVVQREDEFTTLTQADFDNFTASMTAEHHIIFVECIELGTTEIRGFLMTLLSKKMLSNSKVILLDLPQLEYMMLKDQLAGQIEL</sequence>
<proteinExistence type="predicted"/>
<evidence type="ECO:0000313" key="2">
    <source>
        <dbReference type="Proteomes" id="UP001595987"/>
    </source>
</evidence>
<comment type="caution">
    <text evidence="1">The sequence shown here is derived from an EMBL/GenBank/DDBJ whole genome shotgun (WGS) entry which is preliminary data.</text>
</comment>
<evidence type="ECO:0008006" key="3">
    <source>
        <dbReference type="Google" id="ProtNLM"/>
    </source>
</evidence>